<gene>
    <name evidence="1" type="ORF">GGR38_001835</name>
</gene>
<evidence type="ECO:0000313" key="2">
    <source>
        <dbReference type="Proteomes" id="UP000548867"/>
    </source>
</evidence>
<dbReference type="NCBIfam" id="NF041278">
    <property type="entry name" value="CmcJ_NvfI_EfuI"/>
    <property type="match status" value="1"/>
</dbReference>
<keyword evidence="2" id="KW-1185">Reference proteome</keyword>
<reference evidence="1 2" key="1">
    <citation type="submission" date="2020-08" db="EMBL/GenBank/DDBJ databases">
        <title>Genomic Encyclopedia of Type Strains, Phase IV (KMG-IV): sequencing the most valuable type-strain genomes for metagenomic binning, comparative biology and taxonomic classification.</title>
        <authorList>
            <person name="Goeker M."/>
        </authorList>
    </citation>
    <scope>NUCLEOTIDE SEQUENCE [LARGE SCALE GENOMIC DNA]</scope>
    <source>
        <strain evidence="1 2">DSM 27057</strain>
    </source>
</reference>
<dbReference type="InterPro" id="IPR044053">
    <property type="entry name" value="AsaB-like"/>
</dbReference>
<evidence type="ECO:0008006" key="3">
    <source>
        <dbReference type="Google" id="ProtNLM"/>
    </source>
</evidence>
<dbReference type="GO" id="GO:0016491">
    <property type="term" value="F:oxidoreductase activity"/>
    <property type="evidence" value="ECO:0007669"/>
    <property type="project" value="InterPro"/>
</dbReference>
<name>A0A7W6CE53_9SPHN</name>
<dbReference type="AlphaFoldDB" id="A0A7W6CE53"/>
<organism evidence="1 2">
    <name type="scientific">Novosphingobium sediminicola</name>
    <dbReference type="NCBI Taxonomy" id="563162"/>
    <lineage>
        <taxon>Bacteria</taxon>
        <taxon>Pseudomonadati</taxon>
        <taxon>Pseudomonadota</taxon>
        <taxon>Alphaproteobacteria</taxon>
        <taxon>Sphingomonadales</taxon>
        <taxon>Sphingomonadaceae</taxon>
        <taxon>Novosphingobium</taxon>
    </lineage>
</organism>
<evidence type="ECO:0000313" key="1">
    <source>
        <dbReference type="EMBL" id="MBB3954886.1"/>
    </source>
</evidence>
<comment type="caution">
    <text evidence="1">The sequence shown here is derived from an EMBL/GenBank/DDBJ whole genome shotgun (WGS) entry which is preliminary data.</text>
</comment>
<protein>
    <recommendedName>
        <fullName evidence="3">Methyltransferase</fullName>
    </recommendedName>
</protein>
<proteinExistence type="predicted"/>
<accession>A0A7W6CE53</accession>
<sequence>MPIAQIAYSGRGVERPRYYANAHHRDVLEIVEHPMQVNSARGLNADIDREGFTLALHNSAVSDWRDPAQIAGVYATEIAALVQRVTGADEVKVTPHGILRFSEKSGLAGSGNNSHPARFAHIDVADGSSRMMAERGAGGRPFRRYAAINIWRALSPAPQDVPLALCDARSVAAGDLIVADAIFDEPDGREWGFEGLVVAHNPGHRWFYYPDMHAGEAILFKTKDSDDDAARHIPHVAFNDPSAPGDAPPRSSIEMRATAYWWE</sequence>
<dbReference type="Proteomes" id="UP000548867">
    <property type="component" value="Unassembled WGS sequence"/>
</dbReference>
<dbReference type="EMBL" id="JACIDX010000006">
    <property type="protein sequence ID" value="MBB3954886.1"/>
    <property type="molecule type" value="Genomic_DNA"/>
</dbReference>
<dbReference type="PANTHER" id="PTHR34598:SF3">
    <property type="entry name" value="OXIDOREDUCTASE AN1597"/>
    <property type="match status" value="1"/>
</dbReference>
<dbReference type="RefSeq" id="WP_183624722.1">
    <property type="nucleotide sequence ID" value="NZ_JACIDX010000006.1"/>
</dbReference>
<dbReference type="PANTHER" id="PTHR34598">
    <property type="entry name" value="BLL6449 PROTEIN"/>
    <property type="match status" value="1"/>
</dbReference>